<feature type="region of interest" description="Disordered" evidence="1">
    <location>
        <begin position="84"/>
        <end position="115"/>
    </location>
</feature>
<sequence>MASRGNHTFSSFQLSVGRSLLDGQLTGDTKSLTSIESYSSVDSPTLHLFEFNQIPQTVDATQAGRLRPATGDSSDWHLQFPSTLRGTAPDEAHQKNHLFDGPQCPPAPDDPHGGGGPRYECLFVYDEKTQSLVLERIGSRFRMTSSRQGPFSSLPAQGLAKQPASRRSTQASLSSQQASQGRRSSSAAGAFSSDDDDAGPGAGAFSSCTDDDDEEAGRSQAGHAPAPAPTSSPSVIDGKRPPASDRGRPPAEKRSRFSQTSPHVASSTTPPMRPVASPAVASTRAEAEPTSPAAPAVGFSPDSDDWLSSSPSPSPSSARSPAGRGMSPVRASPAGASLNSGPNAGPNPGPLSIAVGSASGSAPHAPSEAQHRPQSQTPALSASVQGSVAPVAAPPRPTLTASPWAQSVGGGGGGGGARGPVGGVGAGGAGGPGSSGTTTPTTPGCLTPAEFGSSGGSGSDSGRMSGRRAPARTVPRSIGSTSSFYSHVKVASELSTSSPPSGVARNARPGARRTAAPGSGQASPSDDGSDDDSDDDDSDSDDSDDLSSDSE</sequence>
<feature type="compositionally biased region" description="Low complexity" evidence="1">
    <location>
        <begin position="435"/>
        <end position="444"/>
    </location>
</feature>
<evidence type="ECO:0000259" key="2">
    <source>
        <dbReference type="Pfam" id="PF09816"/>
    </source>
</evidence>
<feature type="compositionally biased region" description="Basic and acidic residues" evidence="1">
    <location>
        <begin position="237"/>
        <end position="255"/>
    </location>
</feature>
<feature type="compositionally biased region" description="Low complexity" evidence="1">
    <location>
        <begin position="306"/>
        <end position="321"/>
    </location>
</feature>
<feature type="compositionally biased region" description="Polar residues" evidence="1">
    <location>
        <begin position="372"/>
        <end position="386"/>
    </location>
</feature>
<feature type="compositionally biased region" description="Polar residues" evidence="1">
    <location>
        <begin position="144"/>
        <end position="155"/>
    </location>
</feature>
<dbReference type="Pfam" id="PF09816">
    <property type="entry name" value="EAF"/>
    <property type="match status" value="1"/>
</dbReference>
<accession>A0A058ZGJ1</accession>
<dbReference type="RefSeq" id="XP_009492313.1">
    <property type="nucleotide sequence ID" value="XM_009494038.1"/>
</dbReference>
<feature type="compositionally biased region" description="Low complexity" evidence="1">
    <location>
        <begin position="337"/>
        <end position="367"/>
    </location>
</feature>
<feature type="domain" description="Transcription elongation factor Eaf N-terminal" evidence="2">
    <location>
        <begin position="39"/>
        <end position="148"/>
    </location>
</feature>
<feature type="compositionally biased region" description="Low complexity" evidence="1">
    <location>
        <begin position="504"/>
        <end position="518"/>
    </location>
</feature>
<protein>
    <recommendedName>
        <fullName evidence="2">Transcription elongation factor Eaf N-terminal domain-containing protein</fullName>
    </recommendedName>
</protein>
<feature type="compositionally biased region" description="Acidic residues" evidence="1">
    <location>
        <begin position="527"/>
        <end position="551"/>
    </location>
</feature>
<feature type="compositionally biased region" description="Basic and acidic residues" evidence="1">
    <location>
        <begin position="88"/>
        <end position="98"/>
    </location>
</feature>
<dbReference type="InterPro" id="IPR019194">
    <property type="entry name" value="Tscrpt_elong_fac_Eaf_N"/>
</dbReference>
<feature type="compositionally biased region" description="Low complexity" evidence="1">
    <location>
        <begin position="165"/>
        <end position="192"/>
    </location>
</feature>
<gene>
    <name evidence="3" type="ORF">H696_00196</name>
</gene>
<feature type="compositionally biased region" description="Polar residues" evidence="1">
    <location>
        <begin position="257"/>
        <end position="270"/>
    </location>
</feature>
<reference evidence="3" key="1">
    <citation type="submission" date="2013-04" db="EMBL/GenBank/DDBJ databases">
        <title>The Genome Sequence of Fonticula alba ATCC 38817.</title>
        <authorList>
            <consortium name="The Broad Institute Genomics Platform"/>
            <person name="Russ C."/>
            <person name="Cuomo C."/>
            <person name="Burger G."/>
            <person name="Gray M.W."/>
            <person name="Holland P.W.H."/>
            <person name="King N."/>
            <person name="Lang F.B.F."/>
            <person name="Roger A.J."/>
            <person name="Ruiz-Trillo I."/>
            <person name="Brown M."/>
            <person name="Walker B."/>
            <person name="Young S."/>
            <person name="Zeng Q."/>
            <person name="Gargeya S."/>
            <person name="Fitzgerald M."/>
            <person name="Haas B."/>
            <person name="Abouelleil A."/>
            <person name="Allen A.W."/>
            <person name="Alvarado L."/>
            <person name="Arachchi H.M."/>
            <person name="Berlin A.M."/>
            <person name="Chapman S.B."/>
            <person name="Gainer-Dewar J."/>
            <person name="Goldberg J."/>
            <person name="Griggs A."/>
            <person name="Gujja S."/>
            <person name="Hansen M."/>
            <person name="Howarth C."/>
            <person name="Imamovic A."/>
            <person name="Ireland A."/>
            <person name="Larimer J."/>
            <person name="McCowan C."/>
            <person name="Murphy C."/>
            <person name="Pearson M."/>
            <person name="Poon T.W."/>
            <person name="Priest M."/>
            <person name="Roberts A."/>
            <person name="Saif S."/>
            <person name="Shea T."/>
            <person name="Sisk P."/>
            <person name="Sykes S."/>
            <person name="Wortman J."/>
            <person name="Nusbaum C."/>
            <person name="Birren B."/>
        </authorList>
    </citation>
    <scope>NUCLEOTIDE SEQUENCE [LARGE SCALE GENOMIC DNA]</scope>
    <source>
        <strain evidence="3">ATCC 38817</strain>
    </source>
</reference>
<evidence type="ECO:0000313" key="3">
    <source>
        <dbReference type="EMBL" id="KCV72612.1"/>
    </source>
</evidence>
<evidence type="ECO:0000256" key="1">
    <source>
        <dbReference type="SAM" id="MobiDB-lite"/>
    </source>
</evidence>
<proteinExistence type="predicted"/>
<name>A0A058ZGJ1_FONAL</name>
<dbReference type="Proteomes" id="UP000030693">
    <property type="component" value="Unassembled WGS sequence"/>
</dbReference>
<keyword evidence="4" id="KW-1185">Reference proteome</keyword>
<dbReference type="EMBL" id="KB932201">
    <property type="protein sequence ID" value="KCV72612.1"/>
    <property type="molecule type" value="Genomic_DNA"/>
</dbReference>
<evidence type="ECO:0000313" key="4">
    <source>
        <dbReference type="Proteomes" id="UP000030693"/>
    </source>
</evidence>
<feature type="compositionally biased region" description="Gly residues" evidence="1">
    <location>
        <begin position="408"/>
        <end position="434"/>
    </location>
</feature>
<dbReference type="OMA" id="KCRSECK"/>
<organism evidence="3">
    <name type="scientific">Fonticula alba</name>
    <name type="common">Slime mold</name>
    <dbReference type="NCBI Taxonomy" id="691883"/>
    <lineage>
        <taxon>Eukaryota</taxon>
        <taxon>Rotosphaerida</taxon>
        <taxon>Fonticulaceae</taxon>
        <taxon>Fonticula</taxon>
    </lineage>
</organism>
<dbReference type="AlphaFoldDB" id="A0A058ZGJ1"/>
<feature type="region of interest" description="Disordered" evidence="1">
    <location>
        <begin position="144"/>
        <end position="551"/>
    </location>
</feature>
<dbReference type="GeneID" id="20524921"/>